<dbReference type="AlphaFoldDB" id="A0A0S2JYL9"/>
<accession>A0A0S2JYL9</accession>
<sequence>MKSLLEKNHPSLYEKLENEQCNEKKQEAYYEFVQSSNKIEKADFFTLLPDKRAALLDSTGKSIEKELKSLVDGLSDIADMVDKKKSHSEIADKMMDVGVAAFGVLATEAFENTLKDHDKITTEVIKSAIEIALDVAENLGEIGEIIAAIILVIIPIIYFMLKPAFTTVLIINDSDENYKFGKHFNTHGKTTSYTTSITSTFEKDGQTFSNAGFFTSSKKDGALYGTQSGFTLLTGQETLAFGAECPLNGSNNCYCEFDKSAEQISKLTEKKKDLYHEVSKGGLGLNIRGNSKSGGLAWFIGRIYNT</sequence>
<proteinExistence type="predicted"/>
<evidence type="ECO:0000256" key="1">
    <source>
        <dbReference type="SAM" id="Phobius"/>
    </source>
</evidence>
<keyword evidence="1" id="KW-0472">Membrane</keyword>
<keyword evidence="1" id="KW-0812">Transmembrane</keyword>
<dbReference type="EMBL" id="CP013187">
    <property type="protein sequence ID" value="ALO41133.1"/>
    <property type="molecule type" value="Genomic_DNA"/>
</dbReference>
<dbReference type="PATRIC" id="fig|161398.10.peg.624"/>
<protein>
    <submittedName>
        <fullName evidence="2">Uncharacterized protein</fullName>
    </submittedName>
</protein>
<gene>
    <name evidence="2" type="ORF">PP2015_613</name>
</gene>
<dbReference type="OrthoDB" id="7056855at2"/>
<dbReference type="KEGG" id="pphe:PP2015_613"/>
<feature type="transmembrane region" description="Helical" evidence="1">
    <location>
        <begin position="142"/>
        <end position="161"/>
    </location>
</feature>
<keyword evidence="1" id="KW-1133">Transmembrane helix</keyword>
<reference evidence="2 3" key="1">
    <citation type="submission" date="2015-11" db="EMBL/GenBank/DDBJ databases">
        <authorList>
            <person name="Zhang Y."/>
            <person name="Guo Z."/>
        </authorList>
    </citation>
    <scope>NUCLEOTIDE SEQUENCE [LARGE SCALE GENOMIC DNA]</scope>
    <source>
        <strain evidence="2 3">KCTC 12086</strain>
    </source>
</reference>
<evidence type="ECO:0000313" key="2">
    <source>
        <dbReference type="EMBL" id="ALO41133.1"/>
    </source>
</evidence>
<organism evidence="2 3">
    <name type="scientific">Pseudoalteromonas phenolica</name>
    <dbReference type="NCBI Taxonomy" id="161398"/>
    <lineage>
        <taxon>Bacteria</taxon>
        <taxon>Pseudomonadati</taxon>
        <taxon>Pseudomonadota</taxon>
        <taxon>Gammaproteobacteria</taxon>
        <taxon>Alteromonadales</taxon>
        <taxon>Pseudoalteromonadaceae</taxon>
        <taxon>Pseudoalteromonas</taxon>
    </lineage>
</organism>
<dbReference type="Proteomes" id="UP000061457">
    <property type="component" value="Chromosome I"/>
</dbReference>
<keyword evidence="3" id="KW-1185">Reference proteome</keyword>
<name>A0A0S2JYL9_9GAMM</name>
<evidence type="ECO:0000313" key="3">
    <source>
        <dbReference type="Proteomes" id="UP000061457"/>
    </source>
</evidence>
<dbReference type="RefSeq" id="WP_058028894.1">
    <property type="nucleotide sequence ID" value="NZ_CP013187.1"/>
</dbReference>